<dbReference type="PROSITE" id="PS50850">
    <property type="entry name" value="MFS"/>
    <property type="match status" value="1"/>
</dbReference>
<evidence type="ECO:0000313" key="9">
    <source>
        <dbReference type="EMBL" id="KAL2040347.1"/>
    </source>
</evidence>
<feature type="transmembrane region" description="Helical" evidence="7">
    <location>
        <begin position="159"/>
        <end position="181"/>
    </location>
</feature>
<evidence type="ECO:0000256" key="6">
    <source>
        <dbReference type="SAM" id="MobiDB-lite"/>
    </source>
</evidence>
<evidence type="ECO:0000313" key="10">
    <source>
        <dbReference type="Proteomes" id="UP001590950"/>
    </source>
</evidence>
<keyword evidence="4 7" id="KW-1133">Transmembrane helix</keyword>
<keyword evidence="3 7" id="KW-0812">Transmembrane</keyword>
<comment type="caution">
    <text evidence="9">The sequence shown here is derived from an EMBL/GenBank/DDBJ whole genome shotgun (WGS) entry which is preliminary data.</text>
</comment>
<comment type="subcellular location">
    <subcellularLocation>
        <location evidence="1">Membrane</location>
        <topology evidence="1">Multi-pass membrane protein</topology>
    </subcellularLocation>
</comment>
<dbReference type="Gene3D" id="1.20.1250.20">
    <property type="entry name" value="MFS general substrate transporter like domains"/>
    <property type="match status" value="1"/>
</dbReference>
<dbReference type="Pfam" id="PF07690">
    <property type="entry name" value="MFS_1"/>
    <property type="match status" value="1"/>
</dbReference>
<feature type="transmembrane region" description="Helical" evidence="7">
    <location>
        <begin position="321"/>
        <end position="340"/>
    </location>
</feature>
<feature type="transmembrane region" description="Helical" evidence="7">
    <location>
        <begin position="453"/>
        <end position="476"/>
    </location>
</feature>
<protein>
    <recommendedName>
        <fullName evidence="8">Major facilitator superfamily (MFS) profile domain-containing protein</fullName>
    </recommendedName>
</protein>
<reference evidence="9 10" key="1">
    <citation type="submission" date="2024-09" db="EMBL/GenBank/DDBJ databases">
        <title>Rethinking Asexuality: The Enigmatic Case of Functional Sexual Genes in Lepraria (Stereocaulaceae).</title>
        <authorList>
            <person name="Doellman M."/>
            <person name="Sun Y."/>
            <person name="Barcenas-Pena A."/>
            <person name="Lumbsch H.T."/>
            <person name="Grewe F."/>
        </authorList>
    </citation>
    <scope>NUCLEOTIDE SEQUENCE [LARGE SCALE GENOMIC DNA]</scope>
    <source>
        <strain evidence="9 10">Mercado 3170</strain>
    </source>
</reference>
<evidence type="ECO:0000256" key="7">
    <source>
        <dbReference type="SAM" id="Phobius"/>
    </source>
</evidence>
<feature type="transmembrane region" description="Helical" evidence="7">
    <location>
        <begin position="99"/>
        <end position="117"/>
    </location>
</feature>
<feature type="domain" description="Major facilitator superfamily (MFS) profile" evidence="8">
    <location>
        <begin position="28"/>
        <end position="485"/>
    </location>
</feature>
<keyword evidence="10" id="KW-1185">Reference proteome</keyword>
<accession>A0ABR4A339</accession>
<evidence type="ECO:0000256" key="1">
    <source>
        <dbReference type="ARBA" id="ARBA00004141"/>
    </source>
</evidence>
<dbReference type="PANTHER" id="PTHR23506:SF23">
    <property type="entry name" value="GH10249P"/>
    <property type="match status" value="1"/>
</dbReference>
<feature type="transmembrane region" description="Helical" evidence="7">
    <location>
        <begin position="278"/>
        <end position="301"/>
    </location>
</feature>
<keyword evidence="5 7" id="KW-0472">Membrane</keyword>
<sequence length="485" mass="51877">MTHDAERADTRAPRKPWLLKFRSSNGFILATVCVAIFTDAFLYGVVVPVLPFSLKERSGVPEDQIQWWNSFIFAVFGAAILVGSPICGWVADHTSDRSISFYTGLLVLGAATILFGLAKASWVLLVSRLLQGISAAITYTVGLALLVDTVGRDNIGQWMGTALSSSSFGLIVSPLLGGVIYAKAGYMSVFGVAMGLIVLDILMRLSMIEKKHAEMYKPVSTTDGFYGTFTSSQTSGHEDEHSNSPTQQNKPHDDSEHASLRNSADEQAPRKKSRTPTILVLLSMPRLVTAIYGIFVNVAILTAFDGVLPLYVKTLFQWNSLNAGLIFMCLAIPALSGPLVGKLSDKFGPRWIAVAGCSLTAPPLILLRLVDHNSAEQKILLCALLVCCGFTLILIVSPVAADLSAVVEEKEKIDPDAFGPGGAYAQAFALFNCAMAAATLFGPVAAGALIERLGWGALTAALGIFAFSGAIPAFFYTGGWILQEK</sequence>
<organism evidence="9 10">
    <name type="scientific">Stereocaulon virgatum</name>
    <dbReference type="NCBI Taxonomy" id="373712"/>
    <lineage>
        <taxon>Eukaryota</taxon>
        <taxon>Fungi</taxon>
        <taxon>Dikarya</taxon>
        <taxon>Ascomycota</taxon>
        <taxon>Pezizomycotina</taxon>
        <taxon>Lecanoromycetes</taxon>
        <taxon>OSLEUM clade</taxon>
        <taxon>Lecanoromycetidae</taxon>
        <taxon>Lecanorales</taxon>
        <taxon>Lecanorineae</taxon>
        <taxon>Stereocaulaceae</taxon>
        <taxon>Stereocaulon</taxon>
    </lineage>
</organism>
<evidence type="ECO:0000256" key="2">
    <source>
        <dbReference type="ARBA" id="ARBA00022448"/>
    </source>
</evidence>
<feature type="region of interest" description="Disordered" evidence="6">
    <location>
        <begin position="230"/>
        <end position="271"/>
    </location>
</feature>
<evidence type="ECO:0000259" key="8">
    <source>
        <dbReference type="PROSITE" id="PS50850"/>
    </source>
</evidence>
<evidence type="ECO:0000256" key="4">
    <source>
        <dbReference type="ARBA" id="ARBA00022989"/>
    </source>
</evidence>
<name>A0ABR4A339_9LECA</name>
<evidence type="ECO:0000256" key="5">
    <source>
        <dbReference type="ARBA" id="ARBA00023136"/>
    </source>
</evidence>
<feature type="transmembrane region" description="Helical" evidence="7">
    <location>
        <begin position="27"/>
        <end position="47"/>
    </location>
</feature>
<feature type="compositionally biased region" description="Basic and acidic residues" evidence="6">
    <location>
        <begin position="250"/>
        <end position="269"/>
    </location>
</feature>
<feature type="transmembrane region" description="Helical" evidence="7">
    <location>
        <begin position="379"/>
        <end position="401"/>
    </location>
</feature>
<feature type="transmembrane region" description="Helical" evidence="7">
    <location>
        <begin position="187"/>
        <end position="207"/>
    </location>
</feature>
<dbReference type="InterPro" id="IPR020846">
    <property type="entry name" value="MFS_dom"/>
</dbReference>
<proteinExistence type="predicted"/>
<dbReference type="CDD" id="cd17325">
    <property type="entry name" value="MFS_MdtG_SLC18_like"/>
    <property type="match status" value="1"/>
</dbReference>
<dbReference type="InterPro" id="IPR011701">
    <property type="entry name" value="MFS"/>
</dbReference>
<feature type="transmembrane region" description="Helical" evidence="7">
    <location>
        <begin position="67"/>
        <end position="87"/>
    </location>
</feature>
<dbReference type="Proteomes" id="UP001590950">
    <property type="component" value="Unassembled WGS sequence"/>
</dbReference>
<dbReference type="SUPFAM" id="SSF103473">
    <property type="entry name" value="MFS general substrate transporter"/>
    <property type="match status" value="1"/>
</dbReference>
<dbReference type="PANTHER" id="PTHR23506">
    <property type="entry name" value="GH10249P"/>
    <property type="match status" value="1"/>
</dbReference>
<dbReference type="InterPro" id="IPR050930">
    <property type="entry name" value="MFS_Vesicular_Transporter"/>
</dbReference>
<feature type="transmembrane region" description="Helical" evidence="7">
    <location>
        <begin position="421"/>
        <end position="441"/>
    </location>
</feature>
<feature type="transmembrane region" description="Helical" evidence="7">
    <location>
        <begin position="129"/>
        <end position="147"/>
    </location>
</feature>
<dbReference type="EMBL" id="JBEFKJ010000021">
    <property type="protein sequence ID" value="KAL2040347.1"/>
    <property type="molecule type" value="Genomic_DNA"/>
</dbReference>
<evidence type="ECO:0000256" key="3">
    <source>
        <dbReference type="ARBA" id="ARBA00022692"/>
    </source>
</evidence>
<keyword evidence="2" id="KW-0813">Transport</keyword>
<dbReference type="InterPro" id="IPR036259">
    <property type="entry name" value="MFS_trans_sf"/>
</dbReference>
<gene>
    <name evidence="9" type="ORF">N7G274_006790</name>
</gene>